<dbReference type="EMBL" id="BAABKX010000030">
    <property type="protein sequence ID" value="GAA5064390.1"/>
    <property type="molecule type" value="Genomic_DNA"/>
</dbReference>
<sequence length="59" mass="6598">MEKMAERVMGVSYKEFRTLSVDDATGVGIHHIEITFDHPDLAGWMRAHEANTKLANGGR</sequence>
<evidence type="ECO:0000313" key="2">
    <source>
        <dbReference type="Proteomes" id="UP001501729"/>
    </source>
</evidence>
<evidence type="ECO:0000313" key="1">
    <source>
        <dbReference type="EMBL" id="GAA5064390.1"/>
    </source>
</evidence>
<comment type="caution">
    <text evidence="1">The sequence shown here is derived from an EMBL/GenBank/DDBJ whole genome shotgun (WGS) entry which is preliminary data.</text>
</comment>
<dbReference type="AlphaFoldDB" id="A0AAV3URL2"/>
<keyword evidence="2" id="KW-1185">Reference proteome</keyword>
<accession>A0AAV3URL2</accession>
<gene>
    <name evidence="1" type="ORF">GCM10025751_53920</name>
</gene>
<organism evidence="1 2">
    <name type="scientific">Haladaptatus pallidirubidus</name>
    <dbReference type="NCBI Taxonomy" id="1008152"/>
    <lineage>
        <taxon>Archaea</taxon>
        <taxon>Methanobacteriati</taxon>
        <taxon>Methanobacteriota</taxon>
        <taxon>Stenosarchaea group</taxon>
        <taxon>Halobacteria</taxon>
        <taxon>Halobacteriales</taxon>
        <taxon>Haladaptataceae</taxon>
        <taxon>Haladaptatus</taxon>
    </lineage>
</organism>
<name>A0AAV3URL2_9EURY</name>
<proteinExistence type="predicted"/>
<protein>
    <submittedName>
        <fullName evidence="1">Uncharacterized protein</fullName>
    </submittedName>
</protein>
<reference evidence="1 2" key="1">
    <citation type="journal article" date="2019" name="Int. J. Syst. Evol. Microbiol.">
        <title>The Global Catalogue of Microorganisms (GCM) 10K type strain sequencing project: providing services to taxonomists for standard genome sequencing and annotation.</title>
        <authorList>
            <consortium name="The Broad Institute Genomics Platform"/>
            <consortium name="The Broad Institute Genome Sequencing Center for Infectious Disease"/>
            <person name="Wu L."/>
            <person name="Ma J."/>
        </authorList>
    </citation>
    <scope>NUCLEOTIDE SEQUENCE [LARGE SCALE GENOMIC DNA]</scope>
    <source>
        <strain evidence="1 2">JCM 17504</strain>
    </source>
</reference>
<dbReference type="Proteomes" id="UP001501729">
    <property type="component" value="Unassembled WGS sequence"/>
</dbReference>